<dbReference type="GO" id="GO:0010557">
    <property type="term" value="P:positive regulation of macromolecule biosynthetic process"/>
    <property type="evidence" value="ECO:0007669"/>
    <property type="project" value="UniProtKB-ARBA"/>
</dbReference>
<dbReference type="Pfam" id="PF00096">
    <property type="entry name" value="zf-C2H2"/>
    <property type="match status" value="2"/>
</dbReference>
<evidence type="ECO:0000256" key="4">
    <source>
        <dbReference type="ARBA" id="ARBA00022833"/>
    </source>
</evidence>
<evidence type="ECO:0000256" key="2">
    <source>
        <dbReference type="ARBA" id="ARBA00022737"/>
    </source>
</evidence>
<protein>
    <recommendedName>
        <fullName evidence="7">C2H2-type domain-containing protein</fullName>
    </recommendedName>
</protein>
<reference evidence="8 9" key="1">
    <citation type="journal article" date="2014" name="BMC Genomics">
        <title>Genome sequencing of four Aureobasidium pullulans varieties: biotechnological potential, stress tolerance, and description of new species.</title>
        <authorList>
            <person name="Gostin Ar C."/>
            <person name="Ohm R.A."/>
            <person name="Kogej T."/>
            <person name="Sonjak S."/>
            <person name="Turk M."/>
            <person name="Zajc J."/>
            <person name="Zalar P."/>
            <person name="Grube M."/>
            <person name="Sun H."/>
            <person name="Han J."/>
            <person name="Sharma A."/>
            <person name="Chiniquy J."/>
            <person name="Ngan C.Y."/>
            <person name="Lipzen A."/>
            <person name="Barry K."/>
            <person name="Grigoriev I.V."/>
            <person name="Gunde-Cimerman N."/>
        </authorList>
    </citation>
    <scope>NUCLEOTIDE SEQUENCE [LARGE SCALE GENOMIC DNA]</scope>
    <source>
        <strain evidence="8 9">EXF-2481</strain>
    </source>
</reference>
<evidence type="ECO:0000256" key="6">
    <source>
        <dbReference type="SAM" id="MobiDB-lite"/>
    </source>
</evidence>
<dbReference type="GeneID" id="25371291"/>
<dbReference type="Proteomes" id="UP000030641">
    <property type="component" value="Unassembled WGS sequence"/>
</dbReference>
<dbReference type="InterPro" id="IPR050329">
    <property type="entry name" value="GLI_C2H2-zinc-finger"/>
</dbReference>
<feature type="region of interest" description="Disordered" evidence="6">
    <location>
        <begin position="150"/>
        <end position="201"/>
    </location>
</feature>
<evidence type="ECO:0000259" key="7">
    <source>
        <dbReference type="PROSITE" id="PS50157"/>
    </source>
</evidence>
<feature type="compositionally biased region" description="Basic and acidic residues" evidence="6">
    <location>
        <begin position="182"/>
        <end position="201"/>
    </location>
</feature>
<sequence>MADDTVSHEQRHMLLSLIERYKEIDFDEVAAKTGIETAAQAEQALNHILQKIAGHESDEDTISDEHVEVCKWPGCQEIFSTSIELRDHLMTHTAGLRGAERIEQCRWPGCTYEKTLTTRWSIHFINHVSDKGFHKCQRCSKSFSRASDFNKHNKEKHPSLAPAQETEAEADAEVGDEDGEEVEVHTGDETKGAVEEKTKEE</sequence>
<dbReference type="PROSITE" id="PS50157">
    <property type="entry name" value="ZINC_FINGER_C2H2_2"/>
    <property type="match status" value="1"/>
</dbReference>
<dbReference type="GO" id="GO:0000981">
    <property type="term" value="F:DNA-binding transcription factor activity, RNA polymerase II-specific"/>
    <property type="evidence" value="ECO:0007669"/>
    <property type="project" value="TreeGrafter"/>
</dbReference>
<evidence type="ECO:0000313" key="9">
    <source>
        <dbReference type="Proteomes" id="UP000030641"/>
    </source>
</evidence>
<keyword evidence="2" id="KW-0677">Repeat</keyword>
<gene>
    <name evidence="8" type="ORF">AUEXF2481DRAFT_75469</name>
</gene>
<dbReference type="InterPro" id="IPR013087">
    <property type="entry name" value="Znf_C2H2_type"/>
</dbReference>
<evidence type="ECO:0000256" key="3">
    <source>
        <dbReference type="ARBA" id="ARBA00022771"/>
    </source>
</evidence>
<keyword evidence="3 5" id="KW-0863">Zinc-finger</keyword>
<keyword evidence="9" id="KW-1185">Reference proteome</keyword>
<evidence type="ECO:0000313" key="8">
    <source>
        <dbReference type="EMBL" id="KER00374.1"/>
    </source>
</evidence>
<name>A0A074YRI9_AURSE</name>
<dbReference type="STRING" id="1043005.A0A074YRI9"/>
<dbReference type="PANTHER" id="PTHR19818:SF139">
    <property type="entry name" value="PAIR-RULE PROTEIN ODD-PAIRED"/>
    <property type="match status" value="1"/>
</dbReference>
<dbReference type="OMA" id="DTAWNIF"/>
<dbReference type="GO" id="GO:0005634">
    <property type="term" value="C:nucleus"/>
    <property type="evidence" value="ECO:0007669"/>
    <property type="project" value="UniProtKB-ARBA"/>
</dbReference>
<evidence type="ECO:0000256" key="5">
    <source>
        <dbReference type="PROSITE-ProRule" id="PRU00042"/>
    </source>
</evidence>
<dbReference type="Gene3D" id="3.30.160.60">
    <property type="entry name" value="Classic Zinc Finger"/>
    <property type="match status" value="1"/>
</dbReference>
<dbReference type="OrthoDB" id="338531at2759"/>
<dbReference type="PANTHER" id="PTHR19818">
    <property type="entry name" value="ZINC FINGER PROTEIN ZIC AND GLI"/>
    <property type="match status" value="1"/>
</dbReference>
<dbReference type="EMBL" id="KL584749">
    <property type="protein sequence ID" value="KER00374.1"/>
    <property type="molecule type" value="Genomic_DNA"/>
</dbReference>
<proteinExistence type="predicted"/>
<feature type="compositionally biased region" description="Acidic residues" evidence="6">
    <location>
        <begin position="166"/>
        <end position="181"/>
    </location>
</feature>
<organism evidence="8 9">
    <name type="scientific">Aureobasidium subglaciale (strain EXF-2481)</name>
    <name type="common">Aureobasidium pullulans var. subglaciale</name>
    <dbReference type="NCBI Taxonomy" id="1043005"/>
    <lineage>
        <taxon>Eukaryota</taxon>
        <taxon>Fungi</taxon>
        <taxon>Dikarya</taxon>
        <taxon>Ascomycota</taxon>
        <taxon>Pezizomycotina</taxon>
        <taxon>Dothideomycetes</taxon>
        <taxon>Dothideomycetidae</taxon>
        <taxon>Dothideales</taxon>
        <taxon>Saccotheciaceae</taxon>
        <taxon>Aureobasidium</taxon>
    </lineage>
</organism>
<dbReference type="InParanoid" id="A0A074YRI9"/>
<keyword evidence="1" id="KW-0479">Metal-binding</keyword>
<keyword evidence="4" id="KW-0862">Zinc</keyword>
<dbReference type="GO" id="GO:0008270">
    <property type="term" value="F:zinc ion binding"/>
    <property type="evidence" value="ECO:0007669"/>
    <property type="project" value="UniProtKB-KW"/>
</dbReference>
<evidence type="ECO:0000256" key="1">
    <source>
        <dbReference type="ARBA" id="ARBA00022723"/>
    </source>
</evidence>
<dbReference type="HOGENOM" id="CLU_1471555_0_0_1"/>
<dbReference type="GO" id="GO:0000978">
    <property type="term" value="F:RNA polymerase II cis-regulatory region sequence-specific DNA binding"/>
    <property type="evidence" value="ECO:0007669"/>
    <property type="project" value="TreeGrafter"/>
</dbReference>
<feature type="domain" description="C2H2-type" evidence="7">
    <location>
        <begin position="134"/>
        <end position="162"/>
    </location>
</feature>
<dbReference type="RefSeq" id="XP_013348866.1">
    <property type="nucleotide sequence ID" value="XM_013493412.1"/>
</dbReference>
<dbReference type="SMART" id="SM00355">
    <property type="entry name" value="ZnF_C2H2"/>
    <property type="match status" value="3"/>
</dbReference>
<dbReference type="AlphaFoldDB" id="A0A074YRI9"/>
<dbReference type="PROSITE" id="PS00028">
    <property type="entry name" value="ZINC_FINGER_C2H2_1"/>
    <property type="match status" value="2"/>
</dbReference>
<accession>A0A074YRI9</accession>